<evidence type="ECO:0000313" key="5">
    <source>
        <dbReference type="EMBL" id="OBZ67480.1"/>
    </source>
</evidence>
<evidence type="ECO:0000256" key="3">
    <source>
        <dbReference type="SAM" id="MobiDB-lite"/>
    </source>
</evidence>
<dbReference type="InterPro" id="IPR001878">
    <property type="entry name" value="Znf_CCHC"/>
</dbReference>
<dbReference type="Gene3D" id="2.40.70.10">
    <property type="entry name" value="Acid Proteases"/>
    <property type="match status" value="1"/>
</dbReference>
<evidence type="ECO:0000256" key="1">
    <source>
        <dbReference type="ARBA" id="ARBA00022664"/>
    </source>
</evidence>
<feature type="region of interest" description="Disordered" evidence="3">
    <location>
        <begin position="155"/>
        <end position="248"/>
    </location>
</feature>
<protein>
    <recommendedName>
        <fullName evidence="4">CCHC-type domain-containing protein</fullName>
    </recommendedName>
</protein>
<dbReference type="SUPFAM" id="SSF50630">
    <property type="entry name" value="Acid proteases"/>
    <property type="match status" value="1"/>
</dbReference>
<dbReference type="EMBL" id="LUGG01000024">
    <property type="protein sequence ID" value="OBZ67480.1"/>
    <property type="molecule type" value="Genomic_DNA"/>
</dbReference>
<proteinExistence type="predicted"/>
<dbReference type="PROSITE" id="PS50158">
    <property type="entry name" value="ZF_CCHC"/>
    <property type="match status" value="1"/>
</dbReference>
<dbReference type="STRING" id="5627.A0A1C7LS47"/>
<dbReference type="GO" id="GO:0006397">
    <property type="term" value="P:mRNA processing"/>
    <property type="evidence" value="ECO:0007669"/>
    <property type="project" value="UniProtKB-KW"/>
</dbReference>
<keyword evidence="1" id="KW-0507">mRNA processing</keyword>
<dbReference type="OMA" id="DSEIWAS"/>
<dbReference type="GO" id="GO:0003676">
    <property type="term" value="F:nucleic acid binding"/>
    <property type="evidence" value="ECO:0007669"/>
    <property type="project" value="InterPro"/>
</dbReference>
<dbReference type="GO" id="GO:0008270">
    <property type="term" value="F:zinc ion binding"/>
    <property type="evidence" value="ECO:0007669"/>
    <property type="project" value="UniProtKB-KW"/>
</dbReference>
<dbReference type="OrthoDB" id="2801388at2759"/>
<keyword evidence="2" id="KW-0479">Metal-binding</keyword>
<dbReference type="Proteomes" id="UP000092993">
    <property type="component" value="Unassembled WGS sequence"/>
</dbReference>
<evidence type="ECO:0000256" key="2">
    <source>
        <dbReference type="PROSITE-ProRule" id="PRU00047"/>
    </source>
</evidence>
<sequence>MAFANAQPQTSRVSNIANANPNTTSGGCHYCGEFGHVIGGCPKVQEDIDIGRIRRNIENKVVLPSGAFVPRNVTGATMRDRILEWHRTHPNNLARGQLSSNTNPPAGQMIFEITSNPNVASSYQLTREDRITALEREIFALRKGKEAFDGVEIPRHLPARPPIPPAVNRVDNPPTHEPTEASQVTNPPSVSAPAPAASSTPSPATVPAPIHPYSQARDATYAPPQDRNLGVLPKPPKDKDAAYKTSAPVQDPRIAEDVFNRSMKAPLLTLTPEELLSISPEVRAKYRDAVTPRRVQTTDKPVANYADIIEDDTDELPDIANSSLHIPPASQLVSNGQPLRPGVMVVPDPYETYLRGLKPGETPRLLTVAKESHALRSINGLVDNKEDVEGIIDPGSQIISMSEEVCHALGLIYDPTIRLNMQSANGEVDQSLGLVRNVPFQVSDIVLYLQIHVIRQAAYDILLGRPFDVLTESVVRNFANEDQTITIRCPNTYQTVTVPTLRRGPPRFKRRSQPLRHHETHDRNFTANSRI</sequence>
<comment type="caution">
    <text evidence="5">The sequence shown here is derived from an EMBL/GenBank/DDBJ whole genome shotgun (WGS) entry which is preliminary data.</text>
</comment>
<feature type="domain" description="CCHC-type" evidence="4">
    <location>
        <begin position="28"/>
        <end position="43"/>
    </location>
</feature>
<dbReference type="InterPro" id="IPR021109">
    <property type="entry name" value="Peptidase_aspartic_dom_sf"/>
</dbReference>
<keyword evidence="2" id="KW-0862">Zinc</keyword>
<keyword evidence="6" id="KW-1185">Reference proteome</keyword>
<evidence type="ECO:0000313" key="6">
    <source>
        <dbReference type="Proteomes" id="UP000092993"/>
    </source>
</evidence>
<dbReference type="Pfam" id="PF13650">
    <property type="entry name" value="Asp_protease_2"/>
    <property type="match status" value="1"/>
</dbReference>
<name>A0A1C7LS47_GRIFR</name>
<reference evidence="5 6" key="1">
    <citation type="submission" date="2016-03" db="EMBL/GenBank/DDBJ databases">
        <title>Whole genome sequencing of Grifola frondosa 9006-11.</title>
        <authorList>
            <person name="Min B."/>
            <person name="Park H."/>
            <person name="Kim J.-G."/>
            <person name="Cho H."/>
            <person name="Oh Y.-L."/>
            <person name="Kong W.-S."/>
            <person name="Choi I.-G."/>
        </authorList>
    </citation>
    <scope>NUCLEOTIDE SEQUENCE [LARGE SCALE GENOMIC DNA]</scope>
    <source>
        <strain evidence="5 6">9006-11</strain>
    </source>
</reference>
<feature type="compositionally biased region" description="Low complexity" evidence="3">
    <location>
        <begin position="187"/>
        <end position="203"/>
    </location>
</feature>
<dbReference type="SUPFAM" id="SSF57756">
    <property type="entry name" value="Retrovirus zinc finger-like domains"/>
    <property type="match status" value="1"/>
</dbReference>
<organism evidence="5 6">
    <name type="scientific">Grifola frondosa</name>
    <name type="common">Maitake</name>
    <name type="synonym">Polyporus frondosus</name>
    <dbReference type="NCBI Taxonomy" id="5627"/>
    <lineage>
        <taxon>Eukaryota</taxon>
        <taxon>Fungi</taxon>
        <taxon>Dikarya</taxon>
        <taxon>Basidiomycota</taxon>
        <taxon>Agaricomycotina</taxon>
        <taxon>Agaricomycetes</taxon>
        <taxon>Polyporales</taxon>
        <taxon>Grifolaceae</taxon>
        <taxon>Grifola</taxon>
    </lineage>
</organism>
<dbReference type="AlphaFoldDB" id="A0A1C7LS47"/>
<dbReference type="CDD" id="cd00303">
    <property type="entry name" value="retropepsin_like"/>
    <property type="match status" value="1"/>
</dbReference>
<keyword evidence="2" id="KW-0863">Zinc-finger</keyword>
<dbReference type="InterPro" id="IPR036875">
    <property type="entry name" value="Znf_CCHC_sf"/>
</dbReference>
<evidence type="ECO:0000259" key="4">
    <source>
        <dbReference type="PROSITE" id="PS50158"/>
    </source>
</evidence>
<accession>A0A1C7LS47</accession>
<gene>
    <name evidence="5" type="ORF">A0H81_12565</name>
</gene>
<feature type="region of interest" description="Disordered" evidence="3">
    <location>
        <begin position="501"/>
        <end position="531"/>
    </location>
</feature>
<feature type="compositionally biased region" description="Basic residues" evidence="3">
    <location>
        <begin position="504"/>
        <end position="515"/>
    </location>
</feature>